<evidence type="ECO:0008006" key="3">
    <source>
        <dbReference type="Google" id="ProtNLM"/>
    </source>
</evidence>
<dbReference type="InterPro" id="IPR036983">
    <property type="entry name" value="AIM24_sf"/>
</dbReference>
<dbReference type="Gene3D" id="3.60.160.10">
    <property type="entry name" value="Mitochondrial biogenesis AIM24"/>
    <property type="match status" value="1"/>
</dbReference>
<dbReference type="EMBL" id="CP018889">
    <property type="protein sequence ID" value="AUI69447.2"/>
    <property type="molecule type" value="Genomic_DNA"/>
</dbReference>
<proteinExistence type="predicted"/>
<sequence length="264" mass="30301">MVFYCCEVSQSYTSHTSITKLLKTRGVKLQGGHTVNVSLKPTETLFIHLGWLQYCPLEVTKRTRFLWSYRYPLLSYVANLKEMQALNLPAEVAEACITLGSKQDSHKHIISIELSEHKAVVLHPKYIIATRGDVHIKTRWILNRLHSWVTGRLRYIIFYGTGTIYVYGQGGISLERVEPQKRVRVDQHALIGSQANLTFTTIRNETFWGYYREKEALFDYHFMGDGIVIRQATVSNELIALANANPFMRIVNNFMTIIGKVLGF</sequence>
<organism evidence="1 2">
    <name type="scientific">Beggiatoa leptomitoformis</name>
    <dbReference type="NCBI Taxonomy" id="288004"/>
    <lineage>
        <taxon>Bacteria</taxon>
        <taxon>Pseudomonadati</taxon>
        <taxon>Pseudomonadota</taxon>
        <taxon>Gammaproteobacteria</taxon>
        <taxon>Thiotrichales</taxon>
        <taxon>Thiotrichaceae</taxon>
        <taxon>Beggiatoa</taxon>
    </lineage>
</organism>
<evidence type="ECO:0000313" key="2">
    <source>
        <dbReference type="Proteomes" id="UP000234271"/>
    </source>
</evidence>
<protein>
    <recommendedName>
        <fullName evidence="3">AIM24 family protein</fullName>
    </recommendedName>
</protein>
<name>A0A2N9YG28_9GAMM</name>
<keyword evidence="2" id="KW-1185">Reference proteome</keyword>
<evidence type="ECO:0000313" key="1">
    <source>
        <dbReference type="EMBL" id="AUI69447.2"/>
    </source>
</evidence>
<dbReference type="Pfam" id="PF01987">
    <property type="entry name" value="AIM24"/>
    <property type="match status" value="1"/>
</dbReference>
<accession>A0A2N9YG28</accession>
<dbReference type="InterPro" id="IPR016031">
    <property type="entry name" value="Trp_RNA-bd_attenuator-like_dom"/>
</dbReference>
<dbReference type="AlphaFoldDB" id="A0A2N9YG28"/>
<dbReference type="InterPro" id="IPR002838">
    <property type="entry name" value="AIM24"/>
</dbReference>
<reference evidence="2" key="1">
    <citation type="submission" date="2016-12" db="EMBL/GenBank/DDBJ databases">
        <title>Complete Genome Sequence of Beggiatoa leptomitiformis D-401.</title>
        <authorList>
            <person name="Fomenkov A."/>
            <person name="Vincze T."/>
            <person name="Grabovich M."/>
            <person name="Anton B.P."/>
            <person name="Dubinina G."/>
            <person name="Orlova M."/>
            <person name="Belousova E."/>
            <person name="Roberts R.J."/>
        </authorList>
    </citation>
    <scope>NUCLEOTIDE SEQUENCE [LARGE SCALE GENOMIC DNA]</scope>
    <source>
        <strain evidence="2">D-401</strain>
    </source>
</reference>
<gene>
    <name evidence="1" type="ORF">BLE401_12615</name>
</gene>
<dbReference type="SUPFAM" id="SSF51219">
    <property type="entry name" value="TRAP-like"/>
    <property type="match status" value="1"/>
</dbReference>
<dbReference type="Proteomes" id="UP000234271">
    <property type="component" value="Chromosome"/>
</dbReference>
<dbReference type="STRING" id="288004.AL038_11655"/>